<protein>
    <recommendedName>
        <fullName evidence="4">Flagella basal body P-ring formation protein FlgA</fullName>
    </recommendedName>
</protein>
<evidence type="ECO:0000259" key="5">
    <source>
        <dbReference type="SMART" id="SM00858"/>
    </source>
</evidence>
<comment type="subcellular location">
    <subcellularLocation>
        <location evidence="1 4">Periplasm</location>
    </subcellularLocation>
</comment>
<dbReference type="InterPro" id="IPR013974">
    <property type="entry name" value="SAF"/>
</dbReference>
<comment type="similarity">
    <text evidence="4">Belongs to the FlgA family.</text>
</comment>
<organism evidence="6 7">
    <name type="scientific">Ideonella paludis</name>
    <dbReference type="NCBI Taxonomy" id="1233411"/>
    <lineage>
        <taxon>Bacteria</taxon>
        <taxon>Pseudomonadati</taxon>
        <taxon>Pseudomonadota</taxon>
        <taxon>Betaproteobacteria</taxon>
        <taxon>Burkholderiales</taxon>
        <taxon>Sphaerotilaceae</taxon>
        <taxon>Ideonella</taxon>
    </lineage>
</organism>
<feature type="domain" description="SAF" evidence="5">
    <location>
        <begin position="114"/>
        <end position="176"/>
    </location>
</feature>
<keyword evidence="6" id="KW-0282">Flagellum</keyword>
<dbReference type="InterPro" id="IPR017585">
    <property type="entry name" value="SAF_FlgA"/>
</dbReference>
<dbReference type="NCBIfam" id="TIGR03170">
    <property type="entry name" value="flgA_cterm"/>
    <property type="match status" value="1"/>
</dbReference>
<evidence type="ECO:0000256" key="2">
    <source>
        <dbReference type="ARBA" id="ARBA00022729"/>
    </source>
</evidence>
<keyword evidence="4" id="KW-1005">Bacterial flagellum biogenesis</keyword>
<evidence type="ECO:0000313" key="7">
    <source>
        <dbReference type="Proteomes" id="UP000672097"/>
    </source>
</evidence>
<gene>
    <name evidence="6" type="primary">flgA</name>
    <name evidence="6" type="ORF">KAK11_12805</name>
</gene>
<dbReference type="Proteomes" id="UP000672097">
    <property type="component" value="Unassembled WGS sequence"/>
</dbReference>
<dbReference type="SMART" id="SM00858">
    <property type="entry name" value="SAF"/>
    <property type="match status" value="1"/>
</dbReference>
<dbReference type="Pfam" id="PF17656">
    <property type="entry name" value="ChapFlgA_N"/>
    <property type="match status" value="1"/>
</dbReference>
<dbReference type="Gene3D" id="3.90.1210.10">
    <property type="entry name" value="Antifreeze-like/N-acetylneuraminic acid synthase C-terminal domain"/>
    <property type="match status" value="1"/>
</dbReference>
<comment type="caution">
    <text evidence="6">The sequence shown here is derived from an EMBL/GenBank/DDBJ whole genome shotgun (WGS) entry which is preliminary data.</text>
</comment>
<keyword evidence="6" id="KW-0966">Cell projection</keyword>
<dbReference type="Pfam" id="PF13144">
    <property type="entry name" value="ChapFlgA"/>
    <property type="match status" value="1"/>
</dbReference>
<keyword evidence="6" id="KW-0969">Cilium</keyword>
<dbReference type="CDD" id="cd11614">
    <property type="entry name" value="SAF_CpaB_FlgA_like"/>
    <property type="match status" value="1"/>
</dbReference>
<proteinExistence type="inferred from homology"/>
<dbReference type="InterPro" id="IPR041231">
    <property type="entry name" value="FlgA_N"/>
</dbReference>
<keyword evidence="7" id="KW-1185">Reference proteome</keyword>
<reference evidence="6 7" key="1">
    <citation type="submission" date="2021-04" db="EMBL/GenBank/DDBJ databases">
        <title>The genome sequence of type strain Ideonella paludis KCTC 32238.</title>
        <authorList>
            <person name="Liu Y."/>
        </authorList>
    </citation>
    <scope>NUCLEOTIDE SEQUENCE [LARGE SCALE GENOMIC DNA]</scope>
    <source>
        <strain evidence="6 7">KCTC 32238</strain>
    </source>
</reference>
<dbReference type="Gene3D" id="2.30.30.760">
    <property type="match status" value="1"/>
</dbReference>
<evidence type="ECO:0000256" key="4">
    <source>
        <dbReference type="RuleBase" id="RU362063"/>
    </source>
</evidence>
<dbReference type="PANTHER" id="PTHR36307:SF1">
    <property type="entry name" value="FLAGELLA BASAL BODY P-RING FORMATION PROTEIN FLGA"/>
    <property type="match status" value="1"/>
</dbReference>
<dbReference type="EMBL" id="JAGQDG010000004">
    <property type="protein sequence ID" value="MBQ0936212.1"/>
    <property type="molecule type" value="Genomic_DNA"/>
</dbReference>
<evidence type="ECO:0000256" key="3">
    <source>
        <dbReference type="ARBA" id="ARBA00022764"/>
    </source>
</evidence>
<accession>A0ABS5DYI6</accession>
<dbReference type="InterPro" id="IPR039246">
    <property type="entry name" value="Flagellar_FlgA"/>
</dbReference>
<keyword evidence="2" id="KW-0732">Signal</keyword>
<evidence type="ECO:0000313" key="6">
    <source>
        <dbReference type="EMBL" id="MBQ0936212.1"/>
    </source>
</evidence>
<name>A0ABS5DYI6_9BURK</name>
<comment type="function">
    <text evidence="4">Involved in the assembly process of the P-ring formation. It may associate with FlgF on the rod constituting a structure essential for the P-ring assembly or may act as a modulator protein for the P-ring assembly.</text>
</comment>
<dbReference type="PANTHER" id="PTHR36307">
    <property type="entry name" value="FLAGELLA BASAL BODY P-RING FORMATION PROTEIN FLGA"/>
    <property type="match status" value="1"/>
</dbReference>
<sequence>MVAAGAVAVQAQAVVPAPTSPAPAKPGDALVTLMAPQLEKLAREGAAQVLSQPARIEVQVGQLDPRLKLAPCDKIEPYLPAHQAAWGRTRIGLRCVQGTRLWNVSLPMTVQVWMKAVVTTAALPMGTTLEARHLTLAEVDIAAEPGVALLKPSQALGRSLARALPAGDTLRQSDFKARQWFAAGENVKVIASGPGWRVVTEGQALSAGIEGMPVKVKVESGRLLQGRAVADREVEVML</sequence>
<keyword evidence="3 4" id="KW-0574">Periplasm</keyword>
<evidence type="ECO:0000256" key="1">
    <source>
        <dbReference type="ARBA" id="ARBA00004418"/>
    </source>
</evidence>